<keyword evidence="8" id="KW-0175">Coiled coil</keyword>
<dbReference type="STRING" id="42253.NITMOv2_0278"/>
<feature type="coiled-coil region" evidence="8">
    <location>
        <begin position="104"/>
        <end position="131"/>
    </location>
</feature>
<dbReference type="Pfam" id="PF03734">
    <property type="entry name" value="YkuD"/>
    <property type="match status" value="1"/>
</dbReference>
<dbReference type="PROSITE" id="PS51257">
    <property type="entry name" value="PROKAR_LIPOPROTEIN"/>
    <property type="match status" value="1"/>
</dbReference>
<evidence type="ECO:0000259" key="10">
    <source>
        <dbReference type="PROSITE" id="PS52029"/>
    </source>
</evidence>
<evidence type="ECO:0000256" key="3">
    <source>
        <dbReference type="ARBA" id="ARBA00022679"/>
    </source>
</evidence>
<name>A0A0K2G7X8_NITMO</name>
<dbReference type="PANTHER" id="PTHR36699">
    <property type="entry name" value="LD-TRANSPEPTIDASE"/>
    <property type="match status" value="1"/>
</dbReference>
<dbReference type="AlphaFoldDB" id="A0A0K2G7X8"/>
<dbReference type="OrthoDB" id="9809748at2"/>
<dbReference type="EMBL" id="CP011801">
    <property type="protein sequence ID" value="ALA56717.1"/>
    <property type="molecule type" value="Genomic_DNA"/>
</dbReference>
<accession>A0A0K2G7X8</accession>
<dbReference type="InterPro" id="IPR005490">
    <property type="entry name" value="LD_TPept_cat_dom"/>
</dbReference>
<protein>
    <recommendedName>
        <fullName evidence="10">L,D-TPase catalytic domain-containing protein</fullName>
    </recommendedName>
</protein>
<feature type="domain" description="L,D-TPase catalytic" evidence="10">
    <location>
        <begin position="218"/>
        <end position="355"/>
    </location>
</feature>
<evidence type="ECO:0000256" key="1">
    <source>
        <dbReference type="ARBA" id="ARBA00004752"/>
    </source>
</evidence>
<dbReference type="PATRIC" id="fig|42253.5.peg.269"/>
<dbReference type="InterPro" id="IPR038063">
    <property type="entry name" value="Transpep_catalytic_dom"/>
</dbReference>
<dbReference type="Gene3D" id="2.40.440.10">
    <property type="entry name" value="L,D-transpeptidase catalytic domain-like"/>
    <property type="match status" value="1"/>
</dbReference>
<dbReference type="PANTHER" id="PTHR36699:SF1">
    <property type="entry name" value="L,D-TRANSPEPTIDASE YAFK-RELATED"/>
    <property type="match status" value="1"/>
</dbReference>
<dbReference type="Proteomes" id="UP000069205">
    <property type="component" value="Chromosome"/>
</dbReference>
<dbReference type="GO" id="GO:0004180">
    <property type="term" value="F:carboxypeptidase activity"/>
    <property type="evidence" value="ECO:0007669"/>
    <property type="project" value="UniProtKB-ARBA"/>
</dbReference>
<reference evidence="11 12" key="1">
    <citation type="journal article" date="2015" name="Proc. Natl. Acad. Sci. U.S.A.">
        <title>Expanded metabolic versatility of ubiquitous nitrite-oxidizing bacteria from the genus Nitrospira.</title>
        <authorList>
            <person name="Koch H."/>
            <person name="Lucker S."/>
            <person name="Albertsen M."/>
            <person name="Kitzinger K."/>
            <person name="Herbold C."/>
            <person name="Spieck E."/>
            <person name="Nielsen P.H."/>
            <person name="Wagner M."/>
            <person name="Daims H."/>
        </authorList>
    </citation>
    <scope>NUCLEOTIDE SEQUENCE [LARGE SCALE GENOMIC DNA]</scope>
    <source>
        <strain evidence="11 12">NSP M-1</strain>
    </source>
</reference>
<feature type="signal peptide" evidence="9">
    <location>
        <begin position="1"/>
        <end position="26"/>
    </location>
</feature>
<dbReference type="PROSITE" id="PS52029">
    <property type="entry name" value="LD_TPASE"/>
    <property type="match status" value="1"/>
</dbReference>
<evidence type="ECO:0000256" key="4">
    <source>
        <dbReference type="ARBA" id="ARBA00022960"/>
    </source>
</evidence>
<dbReference type="GO" id="GO:0071555">
    <property type="term" value="P:cell wall organization"/>
    <property type="evidence" value="ECO:0007669"/>
    <property type="project" value="UniProtKB-UniRule"/>
</dbReference>
<proteinExistence type="inferred from homology"/>
<comment type="pathway">
    <text evidence="1 7">Cell wall biogenesis; peptidoglycan biosynthesis.</text>
</comment>
<evidence type="ECO:0000256" key="8">
    <source>
        <dbReference type="SAM" id="Coils"/>
    </source>
</evidence>
<dbReference type="RefSeq" id="WP_053378162.1">
    <property type="nucleotide sequence ID" value="NZ_CP011801.1"/>
</dbReference>
<keyword evidence="5 7" id="KW-0573">Peptidoglycan synthesis</keyword>
<evidence type="ECO:0000313" key="11">
    <source>
        <dbReference type="EMBL" id="ALA56717.1"/>
    </source>
</evidence>
<dbReference type="GO" id="GO:0016740">
    <property type="term" value="F:transferase activity"/>
    <property type="evidence" value="ECO:0007669"/>
    <property type="project" value="UniProtKB-KW"/>
</dbReference>
<evidence type="ECO:0000256" key="9">
    <source>
        <dbReference type="SAM" id="SignalP"/>
    </source>
</evidence>
<dbReference type="CDD" id="cd16913">
    <property type="entry name" value="YkuD_like"/>
    <property type="match status" value="1"/>
</dbReference>
<keyword evidence="3" id="KW-0808">Transferase</keyword>
<evidence type="ECO:0000256" key="2">
    <source>
        <dbReference type="ARBA" id="ARBA00005992"/>
    </source>
</evidence>
<evidence type="ECO:0000256" key="7">
    <source>
        <dbReference type="PROSITE-ProRule" id="PRU01373"/>
    </source>
</evidence>
<keyword evidence="9" id="KW-0732">Signal</keyword>
<dbReference type="GO" id="GO:0009252">
    <property type="term" value="P:peptidoglycan biosynthetic process"/>
    <property type="evidence" value="ECO:0007669"/>
    <property type="project" value="UniProtKB-UniPathway"/>
</dbReference>
<keyword evidence="12" id="KW-1185">Reference proteome</keyword>
<comment type="similarity">
    <text evidence="2">Belongs to the YkuD family.</text>
</comment>
<dbReference type="KEGG" id="nmv:NITMOv2_0278"/>
<feature type="active site" description="Proton donor/acceptor" evidence="7">
    <location>
        <position position="318"/>
    </location>
</feature>
<feature type="active site" description="Nucleophile" evidence="7">
    <location>
        <position position="331"/>
    </location>
</feature>
<evidence type="ECO:0000313" key="12">
    <source>
        <dbReference type="Proteomes" id="UP000069205"/>
    </source>
</evidence>
<evidence type="ECO:0000256" key="6">
    <source>
        <dbReference type="ARBA" id="ARBA00023316"/>
    </source>
</evidence>
<dbReference type="UniPathway" id="UPA00219"/>
<evidence type="ECO:0000256" key="5">
    <source>
        <dbReference type="ARBA" id="ARBA00022984"/>
    </source>
</evidence>
<keyword evidence="6 7" id="KW-0961">Cell wall biogenesis/degradation</keyword>
<dbReference type="SUPFAM" id="SSF141523">
    <property type="entry name" value="L,D-transpeptidase catalytic domain-like"/>
    <property type="match status" value="1"/>
</dbReference>
<feature type="chain" id="PRO_5005476615" description="L,D-TPase catalytic domain-containing protein" evidence="9">
    <location>
        <begin position="27"/>
        <end position="378"/>
    </location>
</feature>
<keyword evidence="4 7" id="KW-0133">Cell shape</keyword>
<organism evidence="11 12">
    <name type="scientific">Nitrospira moscoviensis</name>
    <dbReference type="NCBI Taxonomy" id="42253"/>
    <lineage>
        <taxon>Bacteria</taxon>
        <taxon>Pseudomonadati</taxon>
        <taxon>Nitrospirota</taxon>
        <taxon>Nitrospiria</taxon>
        <taxon>Nitrospirales</taxon>
        <taxon>Nitrospiraceae</taxon>
        <taxon>Nitrospira</taxon>
    </lineage>
</organism>
<sequence length="378" mass="41953">MNVRPHIIFIFCMGLGALAAAGCVQAVPSDLIAAVESIDRELIAVRAPEAAPEDYAQFVKQWVSLRARVQAEDDLIRWPWESNDLEEALHRLQEEGGATVSRLQERLRARRQLAEAKLHRVEERLQTIAAQVDSIDGRIVLGDKPVQTDLLLKQARAFFEQGDYDRSIDAAEKAAHAVAAQTTVLARELGRYADDARISHWQTMVKRTVEWSRTHQAAAIVVSKADRMLILYKNGRKVLTYPVRLGFNGIREKQYQGDGATPEGRYHITAKRGPGHTQFYRALALDYPNADDRRRFESAKQAGRIATTKSIGGQIEIHGVDNELMAQTLGCIMLENPQMAVLFERVSPGTPVTIVGALTGNNSVALALAQLGQQKEDT</sequence>
<gene>
    <name evidence="11" type="ORF">NITMOv2_0278</name>
</gene>
<dbReference type="GO" id="GO:0008360">
    <property type="term" value="P:regulation of cell shape"/>
    <property type="evidence" value="ECO:0007669"/>
    <property type="project" value="UniProtKB-UniRule"/>
</dbReference>